<dbReference type="RefSeq" id="WP_089758044.1">
    <property type="nucleotide sequence ID" value="NZ_FNGO01000002.1"/>
</dbReference>
<protein>
    <recommendedName>
        <fullName evidence="2 6">Adenine deaminase</fullName>
        <shortName evidence="6">Adenase</shortName>
        <shortName evidence="6">Adenine aminase</shortName>
        <ecNumber evidence="2 6">3.5.4.2</ecNumber>
    </recommendedName>
</protein>
<evidence type="ECO:0000256" key="6">
    <source>
        <dbReference type="HAMAP-Rule" id="MF_01518"/>
    </source>
</evidence>
<dbReference type="Gene3D" id="2.30.40.10">
    <property type="entry name" value="Urease, subunit C, domain 1"/>
    <property type="match status" value="1"/>
</dbReference>
<reference evidence="9 10" key="1">
    <citation type="submission" date="2016-10" db="EMBL/GenBank/DDBJ databases">
        <authorList>
            <person name="de Groot N.N."/>
        </authorList>
    </citation>
    <scope>NUCLEOTIDE SEQUENCE [LARGE SCALE GENOMIC DNA]</scope>
    <source>
        <strain evidence="9 10">SLAS-1</strain>
    </source>
</reference>
<dbReference type="InterPro" id="IPR006679">
    <property type="entry name" value="Adenine_deam"/>
</dbReference>
<dbReference type="OrthoDB" id="9775607at2"/>
<name>A0A1G9IAF2_9FIRM</name>
<evidence type="ECO:0000313" key="10">
    <source>
        <dbReference type="Proteomes" id="UP000199476"/>
    </source>
</evidence>
<keyword evidence="3 6" id="KW-0378">Hydrolase</keyword>
<sequence length="592" mass="64240">MLKDILPAVRGDKKADLVFKNARIMDVFQEEIHRGDLAVAGGVILGWGNYSGQEEIDLAGNYLAPAFIDPHLHIESSQISVKNFARQIIPGGVLTVIADPHEIANVAGAAGIKYMLERGRRLPWNFRLMLPSCVPATPWEESGAELKAEDLAELRGEPGIFGLGEVMDYPGVINGDEDTWAKLELFRGSFIDGHAPEVSGPRLNSYLLAGIAADHECTTASEARDKAARGMYIMIREGSVTKNLEDLLSAVDDGNVSRFMFATDDRQPEDLVERGHLDYAVKKAIDAGLEPLRAYRMAALNPAEALGLEDLGAIAPGRRADLMVLDDPEQVSPLSVYKDGIKIAGEGEICEKNWQNIFSGKKSGDDREKFSDADDLEAEQRRKKAIFNSVNLQSIQSKKFSLPEGESYRIIELQEEQVLTGKGAIKRKPGESDSSLLGRNQAARLAAVERHHASGKSALGLVRGFGLEQGALATSVSHDSHNIMVLGREEEDMKAAVEELKSLQGGIAVVKSEEVIASFPLPIAGLMSPMPAAEAAEQLGELRTCVAELGVKISDPFMQLSFLSLPVIPELKLTVNGLFDVNSFQHVSLLLG</sequence>
<proteinExistence type="inferred from homology"/>
<accession>A0A1G9IAF2</accession>
<dbReference type="PANTHER" id="PTHR11113">
    <property type="entry name" value="N-ACETYLGLUCOSAMINE-6-PHOSPHATE DEACETYLASE"/>
    <property type="match status" value="1"/>
</dbReference>
<dbReference type="GO" id="GO:0006146">
    <property type="term" value="P:adenine catabolic process"/>
    <property type="evidence" value="ECO:0007669"/>
    <property type="project" value="InterPro"/>
</dbReference>
<evidence type="ECO:0000259" key="8">
    <source>
        <dbReference type="Pfam" id="PF13382"/>
    </source>
</evidence>
<gene>
    <name evidence="6" type="primary">ade</name>
    <name evidence="9" type="ORF">SAMN04488692_102150</name>
</gene>
<feature type="domain" description="Amidohydrolase-related" evidence="7">
    <location>
        <begin position="63"/>
        <end position="339"/>
    </location>
</feature>
<dbReference type="CDD" id="cd01295">
    <property type="entry name" value="AdeC"/>
    <property type="match status" value="1"/>
</dbReference>
<comment type="cofactor">
    <cofactor evidence="6">
        <name>Mn(2+)</name>
        <dbReference type="ChEBI" id="CHEBI:29035"/>
    </cofactor>
</comment>
<comment type="catalytic activity">
    <reaction evidence="5 6">
        <text>adenine + H2O + H(+) = hypoxanthine + NH4(+)</text>
        <dbReference type="Rhea" id="RHEA:23688"/>
        <dbReference type="ChEBI" id="CHEBI:15377"/>
        <dbReference type="ChEBI" id="CHEBI:15378"/>
        <dbReference type="ChEBI" id="CHEBI:16708"/>
        <dbReference type="ChEBI" id="CHEBI:17368"/>
        <dbReference type="ChEBI" id="CHEBI:28938"/>
        <dbReference type="EC" id="3.5.4.2"/>
    </reaction>
</comment>
<evidence type="ECO:0000256" key="3">
    <source>
        <dbReference type="ARBA" id="ARBA00022801"/>
    </source>
</evidence>
<comment type="similarity">
    <text evidence="1 6">Belongs to the metallo-dependent hydrolases superfamily. Adenine deaminase family.</text>
</comment>
<dbReference type="InterPro" id="IPR011059">
    <property type="entry name" value="Metal-dep_hydrolase_composite"/>
</dbReference>
<dbReference type="AlphaFoldDB" id="A0A1G9IAF2"/>
<dbReference type="EC" id="3.5.4.2" evidence="2 6"/>
<dbReference type="Pfam" id="PF13382">
    <property type="entry name" value="Adenine_deam_C"/>
    <property type="match status" value="1"/>
</dbReference>
<dbReference type="Pfam" id="PF01979">
    <property type="entry name" value="Amidohydro_1"/>
    <property type="match status" value="1"/>
</dbReference>
<dbReference type="SUPFAM" id="SSF51338">
    <property type="entry name" value="Composite domain of metallo-dependent hydrolases"/>
    <property type="match status" value="1"/>
</dbReference>
<dbReference type="EMBL" id="FNGO01000002">
    <property type="protein sequence ID" value="SDL21803.1"/>
    <property type="molecule type" value="Genomic_DNA"/>
</dbReference>
<feature type="domain" description="Adenine deaminase C-terminal" evidence="8">
    <location>
        <begin position="439"/>
        <end position="585"/>
    </location>
</feature>
<dbReference type="STRING" id="321763.SAMN04488692_102150"/>
<dbReference type="Proteomes" id="UP000199476">
    <property type="component" value="Unassembled WGS sequence"/>
</dbReference>
<keyword evidence="4 6" id="KW-0464">Manganese</keyword>
<dbReference type="InterPro" id="IPR032466">
    <property type="entry name" value="Metal_Hydrolase"/>
</dbReference>
<dbReference type="GO" id="GO:0000034">
    <property type="term" value="F:adenine deaminase activity"/>
    <property type="evidence" value="ECO:0007669"/>
    <property type="project" value="UniProtKB-UniRule"/>
</dbReference>
<dbReference type="InterPro" id="IPR026912">
    <property type="entry name" value="Adenine_deam_C"/>
</dbReference>
<evidence type="ECO:0000256" key="2">
    <source>
        <dbReference type="ARBA" id="ARBA00012782"/>
    </source>
</evidence>
<evidence type="ECO:0000256" key="1">
    <source>
        <dbReference type="ARBA" id="ARBA00006773"/>
    </source>
</evidence>
<dbReference type="Gene3D" id="3.20.20.140">
    <property type="entry name" value="Metal-dependent hydrolases"/>
    <property type="match status" value="1"/>
</dbReference>
<dbReference type="InterPro" id="IPR006680">
    <property type="entry name" value="Amidohydro-rel"/>
</dbReference>
<dbReference type="NCBIfam" id="TIGR01178">
    <property type="entry name" value="ade"/>
    <property type="match status" value="1"/>
</dbReference>
<evidence type="ECO:0000256" key="4">
    <source>
        <dbReference type="ARBA" id="ARBA00023211"/>
    </source>
</evidence>
<dbReference type="PANTHER" id="PTHR11113:SF2">
    <property type="entry name" value="ADENINE DEAMINASE"/>
    <property type="match status" value="1"/>
</dbReference>
<evidence type="ECO:0000256" key="5">
    <source>
        <dbReference type="ARBA" id="ARBA00047720"/>
    </source>
</evidence>
<dbReference type="SUPFAM" id="SSF51556">
    <property type="entry name" value="Metallo-dependent hydrolases"/>
    <property type="match status" value="1"/>
</dbReference>
<evidence type="ECO:0000259" key="7">
    <source>
        <dbReference type="Pfam" id="PF01979"/>
    </source>
</evidence>
<organism evidence="9 10">
    <name type="scientific">Halarsenatibacter silvermanii</name>
    <dbReference type="NCBI Taxonomy" id="321763"/>
    <lineage>
        <taxon>Bacteria</taxon>
        <taxon>Bacillati</taxon>
        <taxon>Bacillota</taxon>
        <taxon>Clostridia</taxon>
        <taxon>Halanaerobiales</taxon>
        <taxon>Halarsenatibacteraceae</taxon>
        <taxon>Halarsenatibacter</taxon>
    </lineage>
</organism>
<evidence type="ECO:0000313" key="9">
    <source>
        <dbReference type="EMBL" id="SDL21803.1"/>
    </source>
</evidence>
<keyword evidence="10" id="KW-1185">Reference proteome</keyword>
<dbReference type="HAMAP" id="MF_01518">
    <property type="entry name" value="Adenine_deamin"/>
    <property type="match status" value="1"/>
</dbReference>